<protein>
    <submittedName>
        <fullName evidence="8">Uu.00g144890.m01.CDS01</fullName>
    </submittedName>
</protein>
<keyword evidence="4" id="KW-0418">Kinase</keyword>
<accession>A0AAI8VRU7</accession>
<dbReference type="SUPFAM" id="SSF56112">
    <property type="entry name" value="Protein kinase-like (PK-like)"/>
    <property type="match status" value="1"/>
</dbReference>
<feature type="domain" description="Protein kinase" evidence="7">
    <location>
        <begin position="55"/>
        <end position="341"/>
    </location>
</feature>
<evidence type="ECO:0000313" key="9">
    <source>
        <dbReference type="Proteomes" id="UP001295740"/>
    </source>
</evidence>
<dbReference type="InterPro" id="IPR011009">
    <property type="entry name" value="Kinase-like_dom_sf"/>
</dbReference>
<gene>
    <name evidence="8" type="ORF">KHLLAP_LOCUS9931</name>
</gene>
<keyword evidence="5" id="KW-0067">ATP-binding</keyword>
<dbReference type="InterPro" id="IPR050205">
    <property type="entry name" value="CDPK_Ser/Thr_kinases"/>
</dbReference>
<dbReference type="PANTHER" id="PTHR24349">
    <property type="entry name" value="SERINE/THREONINE-PROTEIN KINASE"/>
    <property type="match status" value="1"/>
</dbReference>
<keyword evidence="1" id="KW-0723">Serine/threonine-protein kinase</keyword>
<keyword evidence="2" id="KW-0808">Transferase</keyword>
<evidence type="ECO:0000256" key="4">
    <source>
        <dbReference type="ARBA" id="ARBA00022777"/>
    </source>
</evidence>
<feature type="signal peptide" evidence="6">
    <location>
        <begin position="1"/>
        <end position="21"/>
    </location>
</feature>
<feature type="chain" id="PRO_5042493192" evidence="6">
    <location>
        <begin position="22"/>
        <end position="346"/>
    </location>
</feature>
<dbReference type="Proteomes" id="UP001295740">
    <property type="component" value="Unassembled WGS sequence"/>
</dbReference>
<evidence type="ECO:0000259" key="7">
    <source>
        <dbReference type="PROSITE" id="PS50011"/>
    </source>
</evidence>
<dbReference type="AlphaFoldDB" id="A0AAI8VRU7"/>
<dbReference type="SMART" id="SM00220">
    <property type="entry name" value="S_TKc"/>
    <property type="match status" value="1"/>
</dbReference>
<dbReference type="Pfam" id="PF00069">
    <property type="entry name" value="Pkinase"/>
    <property type="match status" value="1"/>
</dbReference>
<dbReference type="InterPro" id="IPR000719">
    <property type="entry name" value="Prot_kinase_dom"/>
</dbReference>
<dbReference type="GO" id="GO:0005524">
    <property type="term" value="F:ATP binding"/>
    <property type="evidence" value="ECO:0007669"/>
    <property type="project" value="UniProtKB-KW"/>
</dbReference>
<evidence type="ECO:0000256" key="3">
    <source>
        <dbReference type="ARBA" id="ARBA00022741"/>
    </source>
</evidence>
<name>A0AAI8VRU7_9PEZI</name>
<keyword evidence="6" id="KW-0732">Signal</keyword>
<sequence>MVSFQRLIFSFLALTTALVSSAPQLETRDTVDLTPQFNETTDESGTTWKIDGDRISNIQSIRNDDSGVLYSGSLIDSEYGPSVTYPVVVKVCTGRAKVASCLKEYQAMYALQVTLEGHMPPLVLQEKEGTTTFRWVADKAAGGDLTAYIESGYAVMLWKQFRQKVVWEVFQLCWMMHEAGWSHGNITTDNIMFGNKSVTQPPGPVWFVDFAAATNTTDKAKTMFSGATISADYVPPERAKSRKLWGAAAVINGTQDPKAGDIWTAGVSMFKFLYGMDTPLFTDTNFLKGVETKRRSMLQNAIRQSSENVNADWVNLWMGIFNPDPAQRFDAKQVVGTLQGLNAQML</sequence>
<reference evidence="8" key="1">
    <citation type="submission" date="2023-10" db="EMBL/GenBank/DDBJ databases">
        <authorList>
            <person name="Hackl T."/>
        </authorList>
    </citation>
    <scope>NUCLEOTIDE SEQUENCE</scope>
</reference>
<comment type="caution">
    <text evidence="8">The sequence shown here is derived from an EMBL/GenBank/DDBJ whole genome shotgun (WGS) entry which is preliminary data.</text>
</comment>
<evidence type="ECO:0000256" key="1">
    <source>
        <dbReference type="ARBA" id="ARBA00022527"/>
    </source>
</evidence>
<proteinExistence type="predicted"/>
<keyword evidence="9" id="KW-1185">Reference proteome</keyword>
<evidence type="ECO:0000256" key="5">
    <source>
        <dbReference type="ARBA" id="ARBA00022840"/>
    </source>
</evidence>
<evidence type="ECO:0000256" key="2">
    <source>
        <dbReference type="ARBA" id="ARBA00022679"/>
    </source>
</evidence>
<dbReference type="EMBL" id="CAUWAG010000012">
    <property type="protein sequence ID" value="CAJ2509463.1"/>
    <property type="molecule type" value="Genomic_DNA"/>
</dbReference>
<dbReference type="GO" id="GO:0004674">
    <property type="term" value="F:protein serine/threonine kinase activity"/>
    <property type="evidence" value="ECO:0007669"/>
    <property type="project" value="UniProtKB-KW"/>
</dbReference>
<evidence type="ECO:0000256" key="6">
    <source>
        <dbReference type="SAM" id="SignalP"/>
    </source>
</evidence>
<dbReference type="Gene3D" id="1.10.510.10">
    <property type="entry name" value="Transferase(Phosphotransferase) domain 1"/>
    <property type="match status" value="1"/>
</dbReference>
<dbReference type="PROSITE" id="PS50011">
    <property type="entry name" value="PROTEIN_KINASE_DOM"/>
    <property type="match status" value="1"/>
</dbReference>
<keyword evidence="3" id="KW-0547">Nucleotide-binding</keyword>
<organism evidence="8 9">
    <name type="scientific">Anthostomella pinea</name>
    <dbReference type="NCBI Taxonomy" id="933095"/>
    <lineage>
        <taxon>Eukaryota</taxon>
        <taxon>Fungi</taxon>
        <taxon>Dikarya</taxon>
        <taxon>Ascomycota</taxon>
        <taxon>Pezizomycotina</taxon>
        <taxon>Sordariomycetes</taxon>
        <taxon>Xylariomycetidae</taxon>
        <taxon>Xylariales</taxon>
        <taxon>Xylariaceae</taxon>
        <taxon>Anthostomella</taxon>
    </lineage>
</organism>
<evidence type="ECO:0000313" key="8">
    <source>
        <dbReference type="EMBL" id="CAJ2509463.1"/>
    </source>
</evidence>